<dbReference type="NCBIfam" id="TIGR01909">
    <property type="entry name" value="C_GCAxxG_C_C"/>
    <property type="match status" value="1"/>
</dbReference>
<accession>A0A1I0DI36</accession>
<name>A0A1I0DI36_9FIRM</name>
<dbReference type="Pfam" id="PF09719">
    <property type="entry name" value="C_GCAxxG_C_C"/>
    <property type="match status" value="1"/>
</dbReference>
<dbReference type="RefSeq" id="WP_242939719.1">
    <property type="nucleotide sequence ID" value="NZ_FOHN01000015.1"/>
</dbReference>
<dbReference type="Proteomes" id="UP000199800">
    <property type="component" value="Unassembled WGS sequence"/>
</dbReference>
<dbReference type="InterPro" id="IPR010181">
    <property type="entry name" value="CGCAxxGCC_motif"/>
</dbReference>
<reference evidence="1 2" key="1">
    <citation type="submission" date="2016-10" db="EMBL/GenBank/DDBJ databases">
        <authorList>
            <person name="de Groot N.N."/>
        </authorList>
    </citation>
    <scope>NUCLEOTIDE SEQUENCE [LARGE SCALE GENOMIC DNA]</scope>
    <source>
        <strain evidence="1 2">DSM 1801</strain>
    </source>
</reference>
<dbReference type="EMBL" id="FOHN01000015">
    <property type="protein sequence ID" value="SET32132.1"/>
    <property type="molecule type" value="Genomic_DNA"/>
</dbReference>
<dbReference type="AlphaFoldDB" id="A0A1I0DI36"/>
<organism evidence="1 2">
    <name type="scientific">[Clostridium] polysaccharolyticum</name>
    <dbReference type="NCBI Taxonomy" id="29364"/>
    <lineage>
        <taxon>Bacteria</taxon>
        <taxon>Bacillati</taxon>
        <taxon>Bacillota</taxon>
        <taxon>Clostridia</taxon>
        <taxon>Lachnospirales</taxon>
        <taxon>Lachnospiraceae</taxon>
    </lineage>
</organism>
<evidence type="ECO:0000313" key="2">
    <source>
        <dbReference type="Proteomes" id="UP000199800"/>
    </source>
</evidence>
<protein>
    <submittedName>
        <fullName evidence="1">C_GCAxxG_C_C family probable redox protein</fullName>
    </submittedName>
</protein>
<keyword evidence="2" id="KW-1185">Reference proteome</keyword>
<dbReference type="STRING" id="29364.SAMN04487772_1152"/>
<proteinExistence type="predicted"/>
<sequence length="140" mass="14958">MSVKTDKFVEIASKNHQSGYNCCQAVVCAFCKELGLDEDMAFRMAEGFGSGMGVQSTCGAVTGAIMLAGLKNSQGTDNVTTKGATYKMSKEIIAEFEKMNGSSICKELKGIETRQVLRSCSGCIEDAVRIAQKAVFASEE</sequence>
<evidence type="ECO:0000313" key="1">
    <source>
        <dbReference type="EMBL" id="SET32132.1"/>
    </source>
</evidence>
<gene>
    <name evidence="1" type="ORF">SAMN04487772_1152</name>
</gene>